<evidence type="ECO:0000313" key="2">
    <source>
        <dbReference type="Proteomes" id="UP000030661"/>
    </source>
</evidence>
<organism evidence="1">
    <name type="scientific">Vecturithrix granuli</name>
    <dbReference type="NCBI Taxonomy" id="1499967"/>
    <lineage>
        <taxon>Bacteria</taxon>
        <taxon>Candidatus Moduliflexota</taxon>
        <taxon>Candidatus Vecturitrichia</taxon>
        <taxon>Candidatus Vecturitrichales</taxon>
        <taxon>Candidatus Vecturitrichaceae</taxon>
        <taxon>Candidatus Vecturithrix</taxon>
    </lineage>
</organism>
<dbReference type="AlphaFoldDB" id="A0A081C952"/>
<proteinExistence type="predicted"/>
<evidence type="ECO:0000313" key="1">
    <source>
        <dbReference type="EMBL" id="GAK61107.1"/>
    </source>
</evidence>
<dbReference type="STRING" id="1499967.U27_01005"/>
<dbReference type="eggNOG" id="COG2856">
    <property type="taxonomic scope" value="Bacteria"/>
</dbReference>
<dbReference type="Proteomes" id="UP000030661">
    <property type="component" value="Unassembled WGS sequence"/>
</dbReference>
<name>A0A081C952_VECG1</name>
<reference evidence="1" key="1">
    <citation type="journal article" date="2015" name="PeerJ">
        <title>First genomic representation of candidate bacterial phylum KSB3 points to enhanced environmental sensing as a trigger of wastewater bulking.</title>
        <authorList>
            <person name="Sekiguchi Y."/>
            <person name="Ohashi A."/>
            <person name="Parks D.H."/>
            <person name="Yamauchi T."/>
            <person name="Tyson G.W."/>
            <person name="Hugenholtz P."/>
        </authorList>
    </citation>
    <scope>NUCLEOTIDE SEQUENCE [LARGE SCALE GENOMIC DNA]</scope>
</reference>
<dbReference type="HOGENOM" id="CLU_1150348_0_0_0"/>
<protein>
    <recommendedName>
        <fullName evidence="3">IrrE N-terminal-like domain-containing protein</fullName>
    </recommendedName>
</protein>
<keyword evidence="2" id="KW-1185">Reference proteome</keyword>
<evidence type="ECO:0008006" key="3">
    <source>
        <dbReference type="Google" id="ProtNLM"/>
    </source>
</evidence>
<sequence>MNFLPLTAHISDIAESFWKKAGGVTCWPCDLERAIALVLPLDIVLLSDLTIKRIEEWFHQRHTYYQFPGKRTRLHGCLLVYRGVGFVFIDGSDSKEERLFTLAHEVSHFIVEYVQPRLKACELLGEEIIEVLDGLRPPSVEERIESIMSAINIKPHVHLLEHGGTGASARSSIWQAEDRADELALELVAPAEIVLSDLKATFDSMSYFECCHVAADILTQKFGLPGNVAKTYARQLAQALTGGPSVLSSLGLE</sequence>
<accession>A0A081C952</accession>
<dbReference type="EMBL" id="DF820477">
    <property type="protein sequence ID" value="GAK61107.1"/>
    <property type="molecule type" value="Genomic_DNA"/>
</dbReference>
<gene>
    <name evidence="1" type="ORF">U27_01005</name>
</gene>